<evidence type="ECO:0000313" key="1">
    <source>
        <dbReference type="EMBL" id="GFD53945.1"/>
    </source>
</evidence>
<gene>
    <name evidence="1" type="ORF">Tci_925914</name>
</gene>
<comment type="caution">
    <text evidence="1">The sequence shown here is derived from an EMBL/GenBank/DDBJ whole genome shotgun (WGS) entry which is preliminary data.</text>
</comment>
<name>A0A699X2G2_TANCI</name>
<dbReference type="EMBL" id="BKCJ011800422">
    <property type="protein sequence ID" value="GFD53945.1"/>
    <property type="molecule type" value="Genomic_DNA"/>
</dbReference>
<proteinExistence type="predicted"/>
<sequence>MDKMKVELSEAERMKRHVEELDCKYKLLDYKNEMLARD</sequence>
<accession>A0A699X2G2</accession>
<reference evidence="1" key="1">
    <citation type="journal article" date="2019" name="Sci. Rep.">
        <title>Draft genome of Tanacetum cinerariifolium, the natural source of mosquito coil.</title>
        <authorList>
            <person name="Yamashiro T."/>
            <person name="Shiraishi A."/>
            <person name="Satake H."/>
            <person name="Nakayama K."/>
        </authorList>
    </citation>
    <scope>NUCLEOTIDE SEQUENCE</scope>
</reference>
<protein>
    <submittedName>
        <fullName evidence="1">Uncharacterized protein</fullName>
    </submittedName>
</protein>
<feature type="non-terminal residue" evidence="1">
    <location>
        <position position="38"/>
    </location>
</feature>
<organism evidence="1">
    <name type="scientific">Tanacetum cinerariifolium</name>
    <name type="common">Dalmatian daisy</name>
    <name type="synonym">Chrysanthemum cinerariifolium</name>
    <dbReference type="NCBI Taxonomy" id="118510"/>
    <lineage>
        <taxon>Eukaryota</taxon>
        <taxon>Viridiplantae</taxon>
        <taxon>Streptophyta</taxon>
        <taxon>Embryophyta</taxon>
        <taxon>Tracheophyta</taxon>
        <taxon>Spermatophyta</taxon>
        <taxon>Magnoliopsida</taxon>
        <taxon>eudicotyledons</taxon>
        <taxon>Gunneridae</taxon>
        <taxon>Pentapetalae</taxon>
        <taxon>asterids</taxon>
        <taxon>campanulids</taxon>
        <taxon>Asterales</taxon>
        <taxon>Asteraceae</taxon>
        <taxon>Asteroideae</taxon>
        <taxon>Anthemideae</taxon>
        <taxon>Anthemidinae</taxon>
        <taxon>Tanacetum</taxon>
    </lineage>
</organism>
<dbReference type="AlphaFoldDB" id="A0A699X2G2"/>